<keyword evidence="1" id="KW-0472">Membrane</keyword>
<dbReference type="EMBL" id="JXLN01018189">
    <property type="protein sequence ID" value="KPM11879.1"/>
    <property type="molecule type" value="Genomic_DNA"/>
</dbReference>
<keyword evidence="6" id="KW-1185">Reference proteome</keyword>
<accession>A0A132AM05</accession>
<sequence length="267" mass="31073">MKSSLILGINLLLILFFIVPKSSTNDLKDDDRNKEGYSKKVGVLFSDPNDEHGYNLQCGTIKDDFFMVEIGAIKFMDHDLKQDEQQNLWKHFRANESYCWFRSHRTKAITDIVLVFAEPNIQFSFEFESNRTSKSDIYQIKAISYRDQNGTTYEVDDIHYRYLFKIDHQGFQCEDLCLELEDKKIEMSEKKMKRKICFNNIELIGYSEDGDFDSIAMERCESSLPASTSTSDLVPIIVGSILLALMIICLVFYIFMRSRSEKNIDSK</sequence>
<reference evidence="6" key="2">
    <citation type="journal article" date="2020" name="PLoS Negl. Trop. Dis.">
        <title>High-quality nuclear genome for Sarcoptes scabiei-A critical resource for a neglected parasite.</title>
        <authorList>
            <person name="Korhonen P.K."/>
            <person name="Gasser R.B."/>
            <person name="Ma G."/>
            <person name="Wang T."/>
            <person name="Stroehlein A.J."/>
            <person name="Young N.D."/>
            <person name="Ang C.S."/>
            <person name="Fernando D.D."/>
            <person name="Lu H.C."/>
            <person name="Taylor S."/>
            <person name="Reynolds S.L."/>
            <person name="Mofiz E."/>
            <person name="Najaraj S.H."/>
            <person name="Gowda H."/>
            <person name="Madugundu A."/>
            <person name="Renuse S."/>
            <person name="Holt D."/>
            <person name="Pandey A."/>
            <person name="Papenfuss A.T."/>
            <person name="Fischer K."/>
        </authorList>
    </citation>
    <scope>NUCLEOTIDE SEQUENCE [LARGE SCALE GENOMIC DNA]</scope>
</reference>
<feature type="chain" id="PRO_5007287736" evidence="2">
    <location>
        <begin position="25"/>
        <end position="267"/>
    </location>
</feature>
<evidence type="ECO:0000313" key="7">
    <source>
        <dbReference type="Proteomes" id="UP000616769"/>
    </source>
</evidence>
<reference evidence="4 7" key="1">
    <citation type="journal article" date="2015" name="Parasit. Vectors">
        <title>Draft genome of the scabies mite.</title>
        <authorList>
            <person name="Rider S.D.Jr."/>
            <person name="Morgan M.S."/>
            <person name="Arlian L.G."/>
        </authorList>
    </citation>
    <scope>NUCLEOTIDE SEQUENCE [LARGE SCALE GENOMIC DNA]</scope>
    <source>
        <strain evidence="4">Arlian Lab</strain>
    </source>
</reference>
<protein>
    <submittedName>
        <fullName evidence="4 5">Uncharacterized protein</fullName>
    </submittedName>
</protein>
<reference evidence="5" key="4">
    <citation type="submission" date="2022-06" db="UniProtKB">
        <authorList>
            <consortium name="EnsemblMetazoa"/>
        </authorList>
    </citation>
    <scope>IDENTIFICATION</scope>
</reference>
<evidence type="ECO:0000313" key="4">
    <source>
        <dbReference type="EMBL" id="KPM11879.1"/>
    </source>
</evidence>
<evidence type="ECO:0000313" key="3">
    <source>
        <dbReference type="EMBL" id="KAF7494365.1"/>
    </source>
</evidence>
<dbReference type="CDD" id="cd12087">
    <property type="entry name" value="TM_EGFR-like"/>
    <property type="match status" value="1"/>
</dbReference>
<evidence type="ECO:0000313" key="5">
    <source>
        <dbReference type="EnsemblMetazoa" id="KAF7494365.1"/>
    </source>
</evidence>
<dbReference type="Proteomes" id="UP000070412">
    <property type="component" value="Unassembled WGS sequence"/>
</dbReference>
<organism evidence="4 7">
    <name type="scientific">Sarcoptes scabiei</name>
    <name type="common">Itch mite</name>
    <name type="synonym">Acarus scabiei</name>
    <dbReference type="NCBI Taxonomy" id="52283"/>
    <lineage>
        <taxon>Eukaryota</taxon>
        <taxon>Metazoa</taxon>
        <taxon>Ecdysozoa</taxon>
        <taxon>Arthropoda</taxon>
        <taxon>Chelicerata</taxon>
        <taxon>Arachnida</taxon>
        <taxon>Acari</taxon>
        <taxon>Acariformes</taxon>
        <taxon>Sarcoptiformes</taxon>
        <taxon>Astigmata</taxon>
        <taxon>Psoroptidia</taxon>
        <taxon>Sarcoptoidea</taxon>
        <taxon>Sarcoptidae</taxon>
        <taxon>Sarcoptinae</taxon>
        <taxon>Sarcoptes</taxon>
    </lineage>
</organism>
<keyword evidence="2" id="KW-0732">Signal</keyword>
<reference evidence="3" key="3">
    <citation type="submission" date="2020-01" db="EMBL/GenBank/DDBJ databases">
        <authorList>
            <person name="Korhonen P.K.K."/>
            <person name="Guangxu M.G."/>
            <person name="Wang T.W."/>
            <person name="Stroehlein A.J.S."/>
            <person name="Young N.D."/>
            <person name="Ang C.-S.A."/>
            <person name="Fernando D.W.F."/>
            <person name="Lu H.L."/>
            <person name="Taylor S.T."/>
            <person name="Ehtesham M.E.M."/>
            <person name="Najaraj S.H.N."/>
            <person name="Harsha G.H.G."/>
            <person name="Madugundu A.M."/>
            <person name="Renuse S.R."/>
            <person name="Holt D.H."/>
            <person name="Pandey A.P."/>
            <person name="Papenfuss A.P."/>
            <person name="Gasser R.B.G."/>
            <person name="Fischer K.F."/>
        </authorList>
    </citation>
    <scope>NUCLEOTIDE SEQUENCE</scope>
    <source>
        <strain evidence="3">SSS_KF_BRIS2020</strain>
    </source>
</reference>
<dbReference type="OrthoDB" id="10396625at2759"/>
<evidence type="ECO:0000256" key="2">
    <source>
        <dbReference type="SAM" id="SignalP"/>
    </source>
</evidence>
<keyword evidence="1" id="KW-0812">Transmembrane</keyword>
<dbReference type="EnsemblMetazoa" id="SSS_3528s_mrna">
    <property type="protein sequence ID" value="KAF7494365.1"/>
    <property type="gene ID" value="SSS_3528"/>
</dbReference>
<gene>
    <name evidence="4" type="ORF">QR98_0104570</name>
    <name evidence="3" type="ORF">SSS_3528</name>
</gene>
<proteinExistence type="predicted"/>
<feature type="signal peptide" evidence="2">
    <location>
        <begin position="1"/>
        <end position="24"/>
    </location>
</feature>
<dbReference type="AlphaFoldDB" id="A0A132AM05"/>
<dbReference type="VEuPathDB" id="VectorBase:SSCA001803"/>
<evidence type="ECO:0000313" key="6">
    <source>
        <dbReference type="Proteomes" id="UP000070412"/>
    </source>
</evidence>
<dbReference type="Proteomes" id="UP000616769">
    <property type="component" value="Unassembled WGS sequence"/>
</dbReference>
<dbReference type="EMBL" id="WVUK01000053">
    <property type="protein sequence ID" value="KAF7494365.1"/>
    <property type="molecule type" value="Genomic_DNA"/>
</dbReference>
<name>A0A132AM05_SARSC</name>
<evidence type="ECO:0000256" key="1">
    <source>
        <dbReference type="SAM" id="Phobius"/>
    </source>
</evidence>
<keyword evidence="1" id="KW-1133">Transmembrane helix</keyword>
<feature type="transmembrane region" description="Helical" evidence="1">
    <location>
        <begin position="233"/>
        <end position="255"/>
    </location>
</feature>